<name>A0AAV7LLZ1_PLEWA</name>
<evidence type="ECO:0000313" key="3">
    <source>
        <dbReference type="Proteomes" id="UP001066276"/>
    </source>
</evidence>
<protein>
    <submittedName>
        <fullName evidence="2">Uncharacterized protein</fullName>
    </submittedName>
</protein>
<reference evidence="2" key="1">
    <citation type="journal article" date="2022" name="bioRxiv">
        <title>Sequencing and chromosome-scale assembly of the giantPleurodeles waltlgenome.</title>
        <authorList>
            <person name="Brown T."/>
            <person name="Elewa A."/>
            <person name="Iarovenko S."/>
            <person name="Subramanian E."/>
            <person name="Araus A.J."/>
            <person name="Petzold A."/>
            <person name="Susuki M."/>
            <person name="Suzuki K.-i.T."/>
            <person name="Hayashi T."/>
            <person name="Toyoda A."/>
            <person name="Oliveira C."/>
            <person name="Osipova E."/>
            <person name="Leigh N.D."/>
            <person name="Simon A."/>
            <person name="Yun M.H."/>
        </authorList>
    </citation>
    <scope>NUCLEOTIDE SEQUENCE</scope>
    <source>
        <strain evidence="2">20211129_DDA</strain>
        <tissue evidence="2">Liver</tissue>
    </source>
</reference>
<gene>
    <name evidence="2" type="ORF">NDU88_005147</name>
</gene>
<sequence>MFEVTDRDPDTASSNDMSAIMAEHKAGFPTMDVRFDTLAGCIYKMGERLDCLGVRINGAKEMISGLEDGSITMQKRIDQMYCSLKQAAIKCEDLEAQCRRYNIHIAGIVETTNMGLPDAFVEKLLLNLFDHSNFSSTFAVECAPSFPRVS</sequence>
<proteinExistence type="predicted"/>
<dbReference type="AlphaFoldDB" id="A0AAV7LLZ1"/>
<accession>A0AAV7LLZ1</accession>
<dbReference type="Proteomes" id="UP001066276">
    <property type="component" value="Chromosome 11"/>
</dbReference>
<keyword evidence="3" id="KW-1185">Reference proteome</keyword>
<evidence type="ECO:0000313" key="2">
    <source>
        <dbReference type="EMBL" id="KAJ1092033.1"/>
    </source>
</evidence>
<organism evidence="2 3">
    <name type="scientific">Pleurodeles waltl</name>
    <name type="common">Iberian ribbed newt</name>
    <dbReference type="NCBI Taxonomy" id="8319"/>
    <lineage>
        <taxon>Eukaryota</taxon>
        <taxon>Metazoa</taxon>
        <taxon>Chordata</taxon>
        <taxon>Craniata</taxon>
        <taxon>Vertebrata</taxon>
        <taxon>Euteleostomi</taxon>
        <taxon>Amphibia</taxon>
        <taxon>Batrachia</taxon>
        <taxon>Caudata</taxon>
        <taxon>Salamandroidea</taxon>
        <taxon>Salamandridae</taxon>
        <taxon>Pleurodelinae</taxon>
        <taxon>Pleurodeles</taxon>
    </lineage>
</organism>
<evidence type="ECO:0000256" key="1">
    <source>
        <dbReference type="SAM" id="Coils"/>
    </source>
</evidence>
<feature type="coiled-coil region" evidence="1">
    <location>
        <begin position="77"/>
        <end position="104"/>
    </location>
</feature>
<keyword evidence="1" id="KW-0175">Coiled coil</keyword>
<dbReference type="EMBL" id="JANPWB010000015">
    <property type="protein sequence ID" value="KAJ1092033.1"/>
    <property type="molecule type" value="Genomic_DNA"/>
</dbReference>
<comment type="caution">
    <text evidence="2">The sequence shown here is derived from an EMBL/GenBank/DDBJ whole genome shotgun (WGS) entry which is preliminary data.</text>
</comment>